<reference evidence="5" key="1">
    <citation type="submission" date="2021-04" db="EMBL/GenBank/DDBJ databases">
        <authorList>
            <consortium name="Molecular Ecology Group"/>
        </authorList>
    </citation>
    <scope>NUCLEOTIDE SEQUENCE</scope>
</reference>
<feature type="domain" description="Neurotransmitter-gated ion-channel ligand-binding" evidence="4">
    <location>
        <begin position="15"/>
        <end position="205"/>
    </location>
</feature>
<feature type="non-terminal residue" evidence="5">
    <location>
        <position position="219"/>
    </location>
</feature>
<dbReference type="GO" id="GO:0016020">
    <property type="term" value="C:membrane"/>
    <property type="evidence" value="ECO:0007669"/>
    <property type="project" value="UniProtKB-SubCell"/>
</dbReference>
<organism evidence="5 6">
    <name type="scientific">Candidula unifasciata</name>
    <dbReference type="NCBI Taxonomy" id="100452"/>
    <lineage>
        <taxon>Eukaryota</taxon>
        <taxon>Metazoa</taxon>
        <taxon>Spiralia</taxon>
        <taxon>Lophotrochozoa</taxon>
        <taxon>Mollusca</taxon>
        <taxon>Gastropoda</taxon>
        <taxon>Heterobranchia</taxon>
        <taxon>Euthyneura</taxon>
        <taxon>Panpulmonata</taxon>
        <taxon>Eupulmonata</taxon>
        <taxon>Stylommatophora</taxon>
        <taxon>Helicina</taxon>
        <taxon>Helicoidea</taxon>
        <taxon>Geomitridae</taxon>
        <taxon>Candidula</taxon>
    </lineage>
</organism>
<name>A0A8S3YSR6_9EUPU</name>
<evidence type="ECO:0000256" key="2">
    <source>
        <dbReference type="ARBA" id="ARBA00023136"/>
    </source>
</evidence>
<dbReference type="AlphaFoldDB" id="A0A8S3YSR6"/>
<keyword evidence="6" id="KW-1185">Reference proteome</keyword>
<dbReference type="InterPro" id="IPR018000">
    <property type="entry name" value="Neurotransmitter_ion_chnl_CS"/>
</dbReference>
<accession>A0A8S3YSR6</accession>
<dbReference type="InterPro" id="IPR006201">
    <property type="entry name" value="Neur_channel"/>
</dbReference>
<comment type="subcellular location">
    <subcellularLocation>
        <location evidence="1">Membrane</location>
        <topology evidence="1">Multi-pass membrane protein</topology>
    </subcellularLocation>
</comment>
<comment type="similarity">
    <text evidence="3">Belongs to the ligand-gated ion channel (TC 1.A.9) family.</text>
</comment>
<keyword evidence="3" id="KW-0407">Ion channel</keyword>
<dbReference type="PANTHER" id="PTHR18945">
    <property type="entry name" value="NEUROTRANSMITTER GATED ION CHANNEL"/>
    <property type="match status" value="1"/>
</dbReference>
<gene>
    <name evidence="5" type="ORF">CUNI_LOCUS5607</name>
</gene>
<keyword evidence="2" id="KW-0472">Membrane</keyword>
<keyword evidence="3" id="KW-0813">Transport</keyword>
<evidence type="ECO:0000259" key="4">
    <source>
        <dbReference type="Pfam" id="PF02931"/>
    </source>
</evidence>
<evidence type="ECO:0000256" key="1">
    <source>
        <dbReference type="ARBA" id="ARBA00004141"/>
    </source>
</evidence>
<feature type="non-terminal residue" evidence="5">
    <location>
        <position position="1"/>
    </location>
</feature>
<dbReference type="SUPFAM" id="SSF63712">
    <property type="entry name" value="Nicotinic receptor ligand binding domain-like"/>
    <property type="match status" value="1"/>
</dbReference>
<sequence>KRSDILNHIVRLATDTYDDLKTTPPLYNNREPAKIQVLLYVSSIDAVNEASMDFTVGILLHLRWEDKRIYHDKAAQYFNASKLGSLDFDSENIKKVWVPDIFFPNEKKGSFHVIMTQNQMMRLYKGGTMLYISRLSVTLSCPMDLINYPFDKQTCHLLIMSFGYSDDDIILEWTNATEPVGGLDPNAKPILLDEQIVLPQFEVKQVLASTCNKRYHQKM</sequence>
<protein>
    <recommendedName>
        <fullName evidence="4">Neurotransmitter-gated ion-channel ligand-binding domain-containing protein</fullName>
    </recommendedName>
</protein>
<proteinExistence type="inferred from homology"/>
<dbReference type="InterPro" id="IPR006202">
    <property type="entry name" value="Neur_chan_lig-bd"/>
</dbReference>
<dbReference type="GO" id="GO:0005230">
    <property type="term" value="F:extracellular ligand-gated monoatomic ion channel activity"/>
    <property type="evidence" value="ECO:0007669"/>
    <property type="project" value="InterPro"/>
</dbReference>
<dbReference type="EMBL" id="CAJHNH020000823">
    <property type="protein sequence ID" value="CAG5120049.1"/>
    <property type="molecule type" value="Genomic_DNA"/>
</dbReference>
<dbReference type="Gene3D" id="2.70.170.10">
    <property type="entry name" value="Neurotransmitter-gated ion-channel ligand-binding domain"/>
    <property type="match status" value="1"/>
</dbReference>
<dbReference type="GO" id="GO:0004888">
    <property type="term" value="F:transmembrane signaling receptor activity"/>
    <property type="evidence" value="ECO:0007669"/>
    <property type="project" value="InterPro"/>
</dbReference>
<evidence type="ECO:0000313" key="6">
    <source>
        <dbReference type="Proteomes" id="UP000678393"/>
    </source>
</evidence>
<dbReference type="Proteomes" id="UP000678393">
    <property type="component" value="Unassembled WGS sequence"/>
</dbReference>
<dbReference type="Pfam" id="PF02931">
    <property type="entry name" value="Neur_chan_LBD"/>
    <property type="match status" value="1"/>
</dbReference>
<evidence type="ECO:0000256" key="3">
    <source>
        <dbReference type="RuleBase" id="RU000687"/>
    </source>
</evidence>
<dbReference type="PROSITE" id="PS00236">
    <property type="entry name" value="NEUROTR_ION_CHANNEL"/>
    <property type="match status" value="1"/>
</dbReference>
<dbReference type="PRINTS" id="PR00252">
    <property type="entry name" value="NRIONCHANNEL"/>
</dbReference>
<evidence type="ECO:0000313" key="5">
    <source>
        <dbReference type="EMBL" id="CAG5120049.1"/>
    </source>
</evidence>
<keyword evidence="3" id="KW-0406">Ion transport</keyword>
<dbReference type="OrthoDB" id="407674at2759"/>
<dbReference type="InterPro" id="IPR036734">
    <property type="entry name" value="Neur_chan_lig-bd_sf"/>
</dbReference>
<comment type="caution">
    <text evidence="5">The sequence shown here is derived from an EMBL/GenBank/DDBJ whole genome shotgun (WGS) entry which is preliminary data.</text>
</comment>